<dbReference type="SUPFAM" id="SSF52540">
    <property type="entry name" value="P-loop containing nucleoside triphosphate hydrolases"/>
    <property type="match status" value="1"/>
</dbReference>
<dbReference type="Pfam" id="PF22727">
    <property type="entry name" value="NCH2"/>
    <property type="match status" value="1"/>
</dbReference>
<dbReference type="EMBL" id="JAHHHV010000040">
    <property type="protein sequence ID" value="MBW4465350.1"/>
    <property type="molecule type" value="Genomic_DNA"/>
</dbReference>
<feature type="domain" description="NACHT" evidence="1">
    <location>
        <begin position="122"/>
        <end position="213"/>
    </location>
</feature>
<dbReference type="AlphaFoldDB" id="A0A951PAE1"/>
<dbReference type="InterPro" id="IPR007111">
    <property type="entry name" value="NACHT_NTPase"/>
</dbReference>
<dbReference type="InterPro" id="IPR027417">
    <property type="entry name" value="P-loop_NTPase"/>
</dbReference>
<evidence type="ECO:0000313" key="3">
    <source>
        <dbReference type="Proteomes" id="UP000707356"/>
    </source>
</evidence>
<protein>
    <submittedName>
        <fullName evidence="2">NACHT domain-containing protein</fullName>
    </submittedName>
</protein>
<evidence type="ECO:0000259" key="1">
    <source>
        <dbReference type="PROSITE" id="PS50837"/>
    </source>
</evidence>
<comment type="caution">
    <text evidence="2">The sequence shown here is derived from an EMBL/GenBank/DDBJ whole genome shotgun (WGS) entry which is preliminary data.</text>
</comment>
<organism evidence="2 3">
    <name type="scientific">Pegethrix bostrychoides GSE-TBD4-15B</name>
    <dbReference type="NCBI Taxonomy" id="2839662"/>
    <lineage>
        <taxon>Bacteria</taxon>
        <taxon>Bacillati</taxon>
        <taxon>Cyanobacteriota</taxon>
        <taxon>Cyanophyceae</taxon>
        <taxon>Oculatellales</taxon>
        <taxon>Oculatellaceae</taxon>
        <taxon>Pegethrix</taxon>
    </lineage>
</organism>
<reference evidence="2" key="1">
    <citation type="submission" date="2021-05" db="EMBL/GenBank/DDBJ databases">
        <authorList>
            <person name="Pietrasiak N."/>
            <person name="Ward R."/>
            <person name="Stajich J.E."/>
            <person name="Kurbessoian T."/>
        </authorList>
    </citation>
    <scope>NUCLEOTIDE SEQUENCE</scope>
    <source>
        <strain evidence="2">GSE-TBD4-15B</strain>
    </source>
</reference>
<accession>A0A951PAE1</accession>
<dbReference type="Pfam" id="PF05729">
    <property type="entry name" value="NACHT"/>
    <property type="match status" value="1"/>
</dbReference>
<reference evidence="2" key="2">
    <citation type="journal article" date="2022" name="Microbiol. Resour. Announc.">
        <title>Metagenome Sequencing to Explore Phylogenomics of Terrestrial Cyanobacteria.</title>
        <authorList>
            <person name="Ward R.D."/>
            <person name="Stajich J.E."/>
            <person name="Johansen J.R."/>
            <person name="Huntemann M."/>
            <person name="Clum A."/>
            <person name="Foster B."/>
            <person name="Foster B."/>
            <person name="Roux S."/>
            <person name="Palaniappan K."/>
            <person name="Varghese N."/>
            <person name="Mukherjee S."/>
            <person name="Reddy T.B.K."/>
            <person name="Daum C."/>
            <person name="Copeland A."/>
            <person name="Chen I.A."/>
            <person name="Ivanova N.N."/>
            <person name="Kyrpides N.C."/>
            <person name="Shapiro N."/>
            <person name="Eloe-Fadrosh E.A."/>
            <person name="Pietrasiak N."/>
        </authorList>
    </citation>
    <scope>NUCLEOTIDE SEQUENCE</scope>
    <source>
        <strain evidence="2">GSE-TBD4-15B</strain>
    </source>
</reference>
<dbReference type="PANTHER" id="PTHR46844:SF1">
    <property type="entry name" value="SLR5058 PROTEIN"/>
    <property type="match status" value="1"/>
</dbReference>
<evidence type="ECO:0000313" key="2">
    <source>
        <dbReference type="EMBL" id="MBW4465350.1"/>
    </source>
</evidence>
<name>A0A951PAE1_9CYAN</name>
<dbReference type="PROSITE" id="PS50837">
    <property type="entry name" value="NACHT"/>
    <property type="match status" value="1"/>
</dbReference>
<dbReference type="InterPro" id="IPR054501">
    <property type="entry name" value="NCH2"/>
</dbReference>
<gene>
    <name evidence="2" type="ORF">KME07_07910</name>
</gene>
<dbReference type="Proteomes" id="UP000707356">
    <property type="component" value="Unassembled WGS sequence"/>
</dbReference>
<dbReference type="PANTHER" id="PTHR46844">
    <property type="entry name" value="SLR5058 PROTEIN"/>
    <property type="match status" value="1"/>
</dbReference>
<sequence length="690" mass="78472">MTGMEPFVEPIAGGLVGIVFDIAAKVGGGVAEVISDRRQAAQALKRYAEKYLARYGTLKLLGMQKPIKLEEIYTKVRFLDELSIRQFTSLEALERTYREGQKRRFQVQKSTFDGFSVANENQYLMVLGSPGAGKSVYLRRIGVEALKADSGGYQHRCIPVMLELKRFNSGKVDFIQTIADEFSSFGFPSSPDFAVRALEQGKLLVLLDGLDEVPRPNFNSVVDSIQNFVNQYDQNRYIASCRIASHRSTWTRFRDITIADFDDDQIYQFIRNWFSSELDRQTKTAERFWENLNGPKNAAAKELAQKPLILTFLCLVYDRTQNLPNNRAILYRKALDILLEEWAAEKRILHNQIYQGLNVDLEKVLLSEIAYNGFVKNQVFFTEQELVNQIKSFLADTVDKPAYLDGRAVLNAISEQQGVLIERAEGIYSFSDLTFQEYLTAQCIGDDSERLRILVENYLTDQRWREVFLCVSGLVRSADKLLDLVSSSTQKYIYTSKLKSLFMWADQVTSRTESDPLLPARRVVALFLALALAHAINPAFELSLAISLSLDLIKSLKLDLDLSVLLACSIDLDFSPDLYLELEKTKIFSGIDSVSLIARLKGLQARVPDSSQPDQIQQAFATRIYQTWLDALRLQRDWIELSFEETEALTNYLYACELMVECKEAAVRLSEKVWKGIEKQIIAVKPTDIT</sequence>
<dbReference type="Gene3D" id="3.40.50.300">
    <property type="entry name" value="P-loop containing nucleotide triphosphate hydrolases"/>
    <property type="match status" value="1"/>
</dbReference>
<proteinExistence type="predicted"/>